<evidence type="ECO:0000313" key="1">
    <source>
        <dbReference type="EMBL" id="CAF1618340.1"/>
    </source>
</evidence>
<sequence length="67" mass="7419">MTTFYSSPFCLSRQTPRRKLFATSEDDESPMILSVKSSKSTSFVNQTSSAVISSDGIVTMRPILSYC</sequence>
<comment type="caution">
    <text evidence="1">The sequence shown here is derived from an EMBL/GenBank/DDBJ whole genome shotgun (WGS) entry which is preliminary data.</text>
</comment>
<name>A0A816C3M0_ADIRI</name>
<proteinExistence type="predicted"/>
<keyword evidence="2" id="KW-1185">Reference proteome</keyword>
<gene>
    <name evidence="1" type="ORF">XAT740_LOCUS49880</name>
</gene>
<evidence type="ECO:0000313" key="2">
    <source>
        <dbReference type="Proteomes" id="UP000663828"/>
    </source>
</evidence>
<accession>A0A816C3M0</accession>
<dbReference type="Proteomes" id="UP000663828">
    <property type="component" value="Unassembled WGS sequence"/>
</dbReference>
<dbReference type="EMBL" id="CAJNOR010007499">
    <property type="protein sequence ID" value="CAF1618340.1"/>
    <property type="molecule type" value="Genomic_DNA"/>
</dbReference>
<dbReference type="AlphaFoldDB" id="A0A816C3M0"/>
<protein>
    <submittedName>
        <fullName evidence="1">Uncharacterized protein</fullName>
    </submittedName>
</protein>
<reference evidence="1" key="1">
    <citation type="submission" date="2021-02" db="EMBL/GenBank/DDBJ databases">
        <authorList>
            <person name="Nowell W R."/>
        </authorList>
    </citation>
    <scope>NUCLEOTIDE SEQUENCE</scope>
</reference>
<organism evidence="1 2">
    <name type="scientific">Adineta ricciae</name>
    <name type="common">Rotifer</name>
    <dbReference type="NCBI Taxonomy" id="249248"/>
    <lineage>
        <taxon>Eukaryota</taxon>
        <taxon>Metazoa</taxon>
        <taxon>Spiralia</taxon>
        <taxon>Gnathifera</taxon>
        <taxon>Rotifera</taxon>
        <taxon>Eurotatoria</taxon>
        <taxon>Bdelloidea</taxon>
        <taxon>Adinetida</taxon>
        <taxon>Adinetidae</taxon>
        <taxon>Adineta</taxon>
    </lineage>
</organism>